<organism evidence="3 4">
    <name type="scientific">Paramuricea clavata</name>
    <name type="common">Red gorgonian</name>
    <name type="synonym">Violescent sea-whip</name>
    <dbReference type="NCBI Taxonomy" id="317549"/>
    <lineage>
        <taxon>Eukaryota</taxon>
        <taxon>Metazoa</taxon>
        <taxon>Cnidaria</taxon>
        <taxon>Anthozoa</taxon>
        <taxon>Octocorallia</taxon>
        <taxon>Malacalcyonacea</taxon>
        <taxon>Plexauridae</taxon>
        <taxon>Paramuricea</taxon>
    </lineage>
</organism>
<keyword evidence="3" id="KW-0347">Helicase</keyword>
<keyword evidence="3" id="KW-0547">Nucleotide-binding</keyword>
<evidence type="ECO:0000259" key="2">
    <source>
        <dbReference type="Pfam" id="PF14214"/>
    </source>
</evidence>
<sequence>MVSYHVYVPLLLRLANDVEENPGPVNIYNIVDHSFTVPADFNQGNISMFGINAGKQCVAMSIYAIVYNEIKSVNIWDTPPMNMLLVNANNLYAIISQHIQKDFLLLTDVPEILSINNDTFNLEYSESFSGALWMARNNEPYVTLEHAFHEVFDAGNYKACLLTIQANTVAILMPFPGVFKFNYPGQNSQNTLFELKGVKCHRNISLSNSLDNSANDTSSNNHEQQTKQQEFVIEKENGLAKQKENKRQQESVVESENRLVKRKERRRQAKQQESVVEREHKLAKRREKEPKGEKTTSKTKRRGKIDFKSSERFKRQNEAVEQREQRLAKVRANYKENKSTRVLEKANNVLHQVLKGISIMITAAAWFVNTSELYREQGITFDQHWLSYFDVTTPNNNYNENTTVDQTNSASSEDEWSEDEAEIPAGVTDSVLTPTDFVDDTERQHIYNVAPGEGSRPLSVFRDQYSEELAYPGIFLGQKRPYEKQRLTHVYYSEICKSELRRSDRRAAMCIENIFFKTKKMQMKLLLGQSQLAIRKCKMGNRTLTAGELKTPEGLTNLICHNEGYKFLRALRGSPPYFEKAKKDLFAMIRQLGRASLFCSFSSAETKWNHLLRILGKLVDHKDYSDEQLDNLNWDEKCRLIQNFLMSDIAPLGKLKDWFYRVEYQQRGSPHIHMLIWLENAPVFGVDKDEDVVNFIDQIISCRKPDNDTELFDLVHRQTHRHSHTCRKNSKKVCRFNYPQPPMRSTQILHPLDDNASETVIRARKELWKNIKNKLNDLNEGEDVTFEQLLKELDVSEYQYILAIRSSLNCPTIFLKRSPNELRINNYNPACLQAWGANMDIQFALDVYACAMYIVSYISKAQKGMSDLLRNACAEAKEGNSTIKQQVRDIGNKFLNSVEINAQEAVYIILQLPMRKSSRNVVFINTSPPSDRVELLKPLSEIEKMSDKSEEIHSGGLLK</sequence>
<dbReference type="OrthoDB" id="10007484at2759"/>
<evidence type="ECO:0000313" key="4">
    <source>
        <dbReference type="Proteomes" id="UP001152795"/>
    </source>
</evidence>
<feature type="region of interest" description="Disordered" evidence="1">
    <location>
        <begin position="209"/>
        <end position="228"/>
    </location>
</feature>
<dbReference type="AlphaFoldDB" id="A0A7D9DD94"/>
<dbReference type="PANTHER" id="PTHR47642">
    <property type="entry name" value="ATP-DEPENDENT DNA HELICASE"/>
    <property type="match status" value="1"/>
</dbReference>
<feature type="compositionally biased region" description="Basic and acidic residues" evidence="1">
    <location>
        <begin position="239"/>
        <end position="259"/>
    </location>
</feature>
<feature type="compositionally biased region" description="Low complexity" evidence="1">
    <location>
        <begin position="209"/>
        <end position="221"/>
    </location>
</feature>
<comment type="caution">
    <text evidence="3">The sequence shown here is derived from an EMBL/GenBank/DDBJ whole genome shotgun (WGS) entry which is preliminary data.</text>
</comment>
<dbReference type="EMBL" id="CACRXK020000450">
    <property type="protein sequence ID" value="CAB3981974.1"/>
    <property type="molecule type" value="Genomic_DNA"/>
</dbReference>
<reference evidence="3" key="1">
    <citation type="submission" date="2020-04" db="EMBL/GenBank/DDBJ databases">
        <authorList>
            <person name="Alioto T."/>
            <person name="Alioto T."/>
            <person name="Gomez Garrido J."/>
        </authorList>
    </citation>
    <scope>NUCLEOTIDE SEQUENCE</scope>
    <source>
        <strain evidence="3">A484AB</strain>
    </source>
</reference>
<dbReference type="GO" id="GO:0004386">
    <property type="term" value="F:helicase activity"/>
    <property type="evidence" value="ECO:0007669"/>
    <property type="project" value="UniProtKB-KW"/>
</dbReference>
<protein>
    <submittedName>
        <fullName evidence="3">ATP-dependent DNA helicase PIF1</fullName>
    </submittedName>
</protein>
<dbReference type="InterPro" id="IPR038765">
    <property type="entry name" value="Papain-like_cys_pep_sf"/>
</dbReference>
<dbReference type="InterPro" id="IPR051055">
    <property type="entry name" value="PIF1_helicase"/>
</dbReference>
<keyword evidence="3" id="KW-0378">Hydrolase</keyword>
<dbReference type="Proteomes" id="UP001152795">
    <property type="component" value="Unassembled WGS sequence"/>
</dbReference>
<keyword evidence="4" id="KW-1185">Reference proteome</keyword>
<evidence type="ECO:0000313" key="3">
    <source>
        <dbReference type="EMBL" id="CAB3981974.1"/>
    </source>
</evidence>
<dbReference type="PANTHER" id="PTHR47642:SF5">
    <property type="entry name" value="ATP-DEPENDENT DNA HELICASE"/>
    <property type="match status" value="1"/>
</dbReference>
<accession>A0A7D9DD94</accession>
<proteinExistence type="predicted"/>
<name>A0A7D9DD94_PARCT</name>
<feature type="region of interest" description="Disordered" evidence="1">
    <location>
        <begin position="239"/>
        <end position="308"/>
    </location>
</feature>
<evidence type="ECO:0000256" key="1">
    <source>
        <dbReference type="SAM" id="MobiDB-lite"/>
    </source>
</evidence>
<dbReference type="Gene3D" id="3.90.70.120">
    <property type="match status" value="1"/>
</dbReference>
<feature type="domain" description="Helitron helicase-like" evidence="2">
    <location>
        <begin position="569"/>
        <end position="676"/>
    </location>
</feature>
<dbReference type="Pfam" id="PF14214">
    <property type="entry name" value="Helitron_like_N"/>
    <property type="match status" value="1"/>
</dbReference>
<feature type="compositionally biased region" description="Basic residues" evidence="1">
    <location>
        <begin position="260"/>
        <end position="269"/>
    </location>
</feature>
<dbReference type="InterPro" id="IPR025476">
    <property type="entry name" value="Helitron_helicase-like"/>
</dbReference>
<dbReference type="SUPFAM" id="SSF54001">
    <property type="entry name" value="Cysteine proteinases"/>
    <property type="match status" value="1"/>
</dbReference>
<keyword evidence="3" id="KW-0067">ATP-binding</keyword>
<gene>
    <name evidence="3" type="ORF">PACLA_8A029550</name>
</gene>
<feature type="compositionally biased region" description="Basic and acidic residues" evidence="1">
    <location>
        <begin position="275"/>
        <end position="296"/>
    </location>
</feature>